<evidence type="ECO:0000256" key="1">
    <source>
        <dbReference type="ARBA" id="ARBA00022801"/>
    </source>
</evidence>
<dbReference type="PIRSF" id="PIRSF036461">
    <property type="entry name" value="Chmtx_methlestr"/>
    <property type="match status" value="1"/>
</dbReference>
<accession>A0A0Q0F6Z6</accession>
<evidence type="ECO:0000313" key="6">
    <source>
        <dbReference type="EMBL" id="KPY96107.1"/>
    </source>
</evidence>
<dbReference type="EC" id="3.1.1.61" evidence="2"/>
<dbReference type="InterPro" id="IPR000673">
    <property type="entry name" value="Sig_transdc_resp-reg_Me-estase"/>
</dbReference>
<dbReference type="EMBL" id="LJRI01000585">
    <property type="protein sequence ID" value="KPY96107.1"/>
    <property type="molecule type" value="Genomic_DNA"/>
</dbReference>
<gene>
    <name evidence="6" type="ORF">ALO94_00923</name>
</gene>
<reference evidence="6 7" key="1">
    <citation type="submission" date="2015-09" db="EMBL/GenBank/DDBJ databases">
        <title>Genome announcement of multiple Pseudomonas syringae strains.</title>
        <authorList>
            <person name="Thakur S."/>
            <person name="Wang P.W."/>
            <person name="Gong Y."/>
            <person name="Weir B.S."/>
            <person name="Guttman D.S."/>
        </authorList>
    </citation>
    <scope>NUCLEOTIDE SEQUENCE [LARGE SCALE GENOMIC DNA]</scope>
    <source>
        <strain evidence="6 7">ICMP16929</strain>
    </source>
</reference>
<dbReference type="GO" id="GO:0006935">
    <property type="term" value="P:chemotaxis"/>
    <property type="evidence" value="ECO:0007669"/>
    <property type="project" value="UniProtKB-UniRule"/>
</dbReference>
<evidence type="ECO:0000313" key="7">
    <source>
        <dbReference type="Proteomes" id="UP000050384"/>
    </source>
</evidence>
<dbReference type="Pfam" id="PF01339">
    <property type="entry name" value="CheB_methylest"/>
    <property type="match status" value="1"/>
</dbReference>
<dbReference type="GO" id="GO:0008984">
    <property type="term" value="F:protein-glutamate methylesterase activity"/>
    <property type="evidence" value="ECO:0007669"/>
    <property type="project" value="UniProtKB-EC"/>
</dbReference>
<name>A0A0Q0F6Z6_PSESX</name>
<dbReference type="PATRIC" id="fig|264459.3.peg.1601"/>
<dbReference type="SUPFAM" id="SSF52738">
    <property type="entry name" value="Methylesterase CheB, C-terminal domain"/>
    <property type="match status" value="1"/>
</dbReference>
<dbReference type="CDD" id="cd16433">
    <property type="entry name" value="CheB"/>
    <property type="match status" value="1"/>
</dbReference>
<feature type="active site" evidence="4">
    <location>
        <position position="20"/>
    </location>
</feature>
<dbReference type="InterPro" id="IPR011247">
    <property type="entry name" value="Chemotax_prot-Glu_Me-esterase"/>
</dbReference>
<evidence type="ECO:0000256" key="4">
    <source>
        <dbReference type="PROSITE-ProRule" id="PRU00050"/>
    </source>
</evidence>
<dbReference type="PROSITE" id="PS50122">
    <property type="entry name" value="CHEB"/>
    <property type="match status" value="1"/>
</dbReference>
<dbReference type="RefSeq" id="WP_057426948.1">
    <property type="nucleotide sequence ID" value="NZ_LJRI01000585.1"/>
</dbReference>
<feature type="active site" evidence="4">
    <location>
        <position position="138"/>
    </location>
</feature>
<dbReference type="GO" id="GO:0005737">
    <property type="term" value="C:cytoplasm"/>
    <property type="evidence" value="ECO:0007669"/>
    <property type="project" value="InterPro"/>
</dbReference>
<feature type="active site" evidence="4">
    <location>
        <position position="47"/>
    </location>
</feature>
<dbReference type="PANTHER" id="PTHR42872">
    <property type="entry name" value="PROTEIN-GLUTAMATE METHYLESTERASE/PROTEIN-GLUTAMINE GLUTAMINASE"/>
    <property type="match status" value="1"/>
</dbReference>
<proteinExistence type="predicted"/>
<dbReference type="PANTHER" id="PTHR42872:SF6">
    <property type="entry name" value="PROTEIN-GLUTAMATE METHYLESTERASE_PROTEIN-GLUTAMINE GLUTAMINASE"/>
    <property type="match status" value="1"/>
</dbReference>
<sequence length="353" mass="37566">MPHPNDSAPLACRFIVIGTSSGGLAALRAVVAQLPANLPAAVLVTMHIGKQHSVLPTLLETHTSMQVSFAADGEAPLEGHIYIAPPDLHLLLDGGAMRLVRGAKENHSRPAIDPLFRSAAITLRRAVIGVVLTGDLDDGTVGLKAIKASGGVTVVQDPADAEAPSMPSSALRYASVDHCLPLAEIGKCLDGLVRKPDESGTAPSEPRRIEPYETEHEICLQGGSVSIKHLGKHGQISNLTCPECGGGLWEMGFAPPRFRCHTGHSYTVKTLALQQDVVIEEALWVAIRSLHEKKALLDRQVATAQLSDRPGVASEYELAGKQLDSHVEALMRLIGSLDGEIDEFLRVEGSTEV</sequence>
<comment type="caution">
    <text evidence="6">The sequence shown here is derived from an EMBL/GenBank/DDBJ whole genome shotgun (WGS) entry which is preliminary data.</text>
</comment>
<evidence type="ECO:0000256" key="3">
    <source>
        <dbReference type="ARBA" id="ARBA00048267"/>
    </source>
</evidence>
<evidence type="ECO:0000256" key="2">
    <source>
        <dbReference type="ARBA" id="ARBA00039140"/>
    </source>
</evidence>
<dbReference type="Proteomes" id="UP000050384">
    <property type="component" value="Unassembled WGS sequence"/>
</dbReference>
<protein>
    <recommendedName>
        <fullName evidence="2">protein-glutamate methylesterase</fullName>
        <ecNumber evidence="2">3.1.1.61</ecNumber>
    </recommendedName>
</protein>
<keyword evidence="1 4" id="KW-0378">Hydrolase</keyword>
<evidence type="ECO:0000259" key="5">
    <source>
        <dbReference type="PROSITE" id="PS50122"/>
    </source>
</evidence>
<comment type="catalytic activity">
    <reaction evidence="3">
        <text>[protein]-L-glutamate 5-O-methyl ester + H2O = L-glutamyl-[protein] + methanol + H(+)</text>
        <dbReference type="Rhea" id="RHEA:23236"/>
        <dbReference type="Rhea" id="RHEA-COMP:10208"/>
        <dbReference type="Rhea" id="RHEA-COMP:10311"/>
        <dbReference type="ChEBI" id="CHEBI:15377"/>
        <dbReference type="ChEBI" id="CHEBI:15378"/>
        <dbReference type="ChEBI" id="CHEBI:17790"/>
        <dbReference type="ChEBI" id="CHEBI:29973"/>
        <dbReference type="ChEBI" id="CHEBI:82795"/>
        <dbReference type="EC" id="3.1.1.61"/>
    </reaction>
</comment>
<dbReference type="GO" id="GO:0000156">
    <property type="term" value="F:phosphorelay response regulator activity"/>
    <property type="evidence" value="ECO:0007669"/>
    <property type="project" value="InterPro"/>
</dbReference>
<dbReference type="InterPro" id="IPR035909">
    <property type="entry name" value="CheB_C"/>
</dbReference>
<feature type="domain" description="CheB-type methylesterase" evidence="5">
    <location>
        <begin position="9"/>
        <end position="196"/>
    </location>
</feature>
<organism evidence="6 7">
    <name type="scientific">Pseudomonas syringae pv. spinaceae</name>
    <dbReference type="NCBI Taxonomy" id="264459"/>
    <lineage>
        <taxon>Bacteria</taxon>
        <taxon>Pseudomonadati</taxon>
        <taxon>Pseudomonadota</taxon>
        <taxon>Gammaproteobacteria</taxon>
        <taxon>Pseudomonadales</taxon>
        <taxon>Pseudomonadaceae</taxon>
        <taxon>Pseudomonas</taxon>
        <taxon>Pseudomonas syringae</taxon>
    </lineage>
</organism>
<keyword evidence="4" id="KW-0145">Chemotaxis</keyword>
<dbReference type="AlphaFoldDB" id="A0A0Q0F6Z6"/>
<dbReference type="Gene3D" id="3.40.50.180">
    <property type="entry name" value="Methylesterase CheB, C-terminal domain"/>
    <property type="match status" value="1"/>
</dbReference>